<evidence type="ECO:0000256" key="2">
    <source>
        <dbReference type="ARBA" id="ARBA00022705"/>
    </source>
</evidence>
<gene>
    <name evidence="3" type="ORF">PGLA1383_LOCUS37313</name>
</gene>
<dbReference type="InterPro" id="IPR019128">
    <property type="entry name" value="Dcc1"/>
</dbReference>
<organism evidence="3 4">
    <name type="scientific">Polarella glacialis</name>
    <name type="common">Dinoflagellate</name>
    <dbReference type="NCBI Taxonomy" id="89957"/>
    <lineage>
        <taxon>Eukaryota</taxon>
        <taxon>Sar</taxon>
        <taxon>Alveolata</taxon>
        <taxon>Dinophyceae</taxon>
        <taxon>Suessiales</taxon>
        <taxon>Suessiaceae</taxon>
        <taxon>Polarella</taxon>
    </lineage>
</organism>
<protein>
    <submittedName>
        <fullName evidence="3">Uncharacterized protein</fullName>
    </submittedName>
</protein>
<comment type="similarity">
    <text evidence="1">Belongs to the DCC1 family.</text>
</comment>
<dbReference type="GO" id="GO:0031390">
    <property type="term" value="C:Ctf18 RFC-like complex"/>
    <property type="evidence" value="ECO:0007669"/>
    <property type="project" value="InterPro"/>
</dbReference>
<dbReference type="PANTHER" id="PTHR13395:SF6">
    <property type="entry name" value="SISTER CHROMATID COHESION PROTEIN DCC1"/>
    <property type="match status" value="1"/>
</dbReference>
<dbReference type="GO" id="GO:0006260">
    <property type="term" value="P:DNA replication"/>
    <property type="evidence" value="ECO:0007669"/>
    <property type="project" value="UniProtKB-KW"/>
</dbReference>
<dbReference type="Proteomes" id="UP000654075">
    <property type="component" value="Unassembled WGS sequence"/>
</dbReference>
<evidence type="ECO:0000313" key="4">
    <source>
        <dbReference type="Proteomes" id="UP000654075"/>
    </source>
</evidence>
<dbReference type="AlphaFoldDB" id="A0A813FYY9"/>
<reference evidence="3" key="1">
    <citation type="submission" date="2021-02" db="EMBL/GenBank/DDBJ databases">
        <authorList>
            <person name="Dougan E. K."/>
            <person name="Rhodes N."/>
            <person name="Thang M."/>
            <person name="Chan C."/>
        </authorList>
    </citation>
    <scope>NUCLEOTIDE SEQUENCE</scope>
</reference>
<evidence type="ECO:0000256" key="1">
    <source>
        <dbReference type="ARBA" id="ARBA00007017"/>
    </source>
</evidence>
<dbReference type="OrthoDB" id="276989at2759"/>
<evidence type="ECO:0000313" key="3">
    <source>
        <dbReference type="EMBL" id="CAE8619732.1"/>
    </source>
</evidence>
<dbReference type="Pfam" id="PF09724">
    <property type="entry name" value="Dcc1"/>
    <property type="match status" value="1"/>
</dbReference>
<keyword evidence="4" id="KW-1185">Reference proteome</keyword>
<dbReference type="GO" id="GO:0000775">
    <property type="term" value="C:chromosome, centromeric region"/>
    <property type="evidence" value="ECO:0007669"/>
    <property type="project" value="TreeGrafter"/>
</dbReference>
<dbReference type="EMBL" id="CAJNNV010027209">
    <property type="protein sequence ID" value="CAE8619732.1"/>
    <property type="molecule type" value="Genomic_DNA"/>
</dbReference>
<keyword evidence="2" id="KW-0235">DNA replication</keyword>
<feature type="non-terminal residue" evidence="3">
    <location>
        <position position="1"/>
    </location>
</feature>
<name>A0A813FYY9_POLGL</name>
<comment type="caution">
    <text evidence="3">The sequence shown here is derived from an EMBL/GenBank/DDBJ whole genome shotgun (WGS) entry which is preliminary data.</text>
</comment>
<dbReference type="GO" id="GO:0000785">
    <property type="term" value="C:chromatin"/>
    <property type="evidence" value="ECO:0007669"/>
    <property type="project" value="TreeGrafter"/>
</dbReference>
<accession>A0A813FYY9</accession>
<dbReference type="GO" id="GO:0034088">
    <property type="term" value="P:maintenance of mitotic sister chromatid cohesion"/>
    <property type="evidence" value="ECO:0007669"/>
    <property type="project" value="TreeGrafter"/>
</dbReference>
<sequence>MALAEGQPVSVFYAPDFAGTDQDVKDLQAPKETRWCLLELPKEQLEQLEAGQTFRFQELSGAKGGAGFAALCTNNATFAVEFLENSNTILLGKMDSDESNADAASSGAAPAGTAAPRCTIFAQCRGQLIVKPEKVDTNKVREVLAPSALGQAQSSAQGLSTAALEYEVAASPVELQQLLKVGPYVEVEGVWRLLPAPLEREILDAAITIVTAMGWSHDAVDGEELLREVQNNLDRGEASVPTLAVLRKALASVMAVAGEGTAPTEQDSPATASLAGEQRLALDKGKMDLFRALHLLREPAQK</sequence>
<dbReference type="PANTHER" id="PTHR13395">
    <property type="entry name" value="SISTER CHROMATID COHESION PROTEIN DCC1-RELATED"/>
    <property type="match status" value="1"/>
</dbReference>
<proteinExistence type="inferred from homology"/>